<evidence type="ECO:0000313" key="3">
    <source>
        <dbReference type="Proteomes" id="UP001472866"/>
    </source>
</evidence>
<keyword evidence="3" id="KW-1185">Reference proteome</keyword>
<evidence type="ECO:0000256" key="1">
    <source>
        <dbReference type="SAM" id="MobiDB-lite"/>
    </source>
</evidence>
<reference evidence="2 3" key="1">
    <citation type="submission" date="2024-03" db="EMBL/GenBank/DDBJ databases">
        <title>Complete genome sequence of the green alga Chloropicon roscoffensis RCC1871.</title>
        <authorList>
            <person name="Lemieux C."/>
            <person name="Pombert J.-F."/>
            <person name="Otis C."/>
            <person name="Turmel M."/>
        </authorList>
    </citation>
    <scope>NUCLEOTIDE SEQUENCE [LARGE SCALE GENOMIC DNA]</scope>
    <source>
        <strain evidence="2 3">RCC1871</strain>
    </source>
</reference>
<protein>
    <submittedName>
        <fullName evidence="2">Uncharacterized protein</fullName>
    </submittedName>
</protein>
<gene>
    <name evidence="2" type="ORF">HKI87_13g74420</name>
</gene>
<evidence type="ECO:0000313" key="2">
    <source>
        <dbReference type="EMBL" id="WZN65880.1"/>
    </source>
</evidence>
<dbReference type="Proteomes" id="UP001472866">
    <property type="component" value="Chromosome 13"/>
</dbReference>
<accession>A0AAX4PIM5</accession>
<feature type="region of interest" description="Disordered" evidence="1">
    <location>
        <begin position="754"/>
        <end position="775"/>
    </location>
</feature>
<dbReference type="AlphaFoldDB" id="A0AAX4PIM5"/>
<dbReference type="EMBL" id="CP151513">
    <property type="protein sequence ID" value="WZN65880.1"/>
    <property type="molecule type" value="Genomic_DNA"/>
</dbReference>
<feature type="compositionally biased region" description="Basic and acidic residues" evidence="1">
    <location>
        <begin position="538"/>
        <end position="548"/>
    </location>
</feature>
<proteinExistence type="predicted"/>
<name>A0AAX4PIM5_9CHLO</name>
<sequence>MADDRRGEMVCSPSSSDAVAALSARVREGLREKVRWEDLTSGAGNQGDARGDVRALLDDVLDSLRPGRSLAWRESAVGVGGPNAYVDVQKTAVSLVQKDFASVLVDAESGTLQDCFYLLVDEGRALDNFIEAAQRQGKAEAPPQQEAPRYAKEFKPFAALSSLWTAAGKLVAAMVRHGMWHSSQSAQRESDLLSWFLPKLRREAAEYAGCTGSDKRRVHVLKFWFQTFNRLFCPADVTSSEGQPTPPWGDAVVRDYHAMCDEAFEAMRGRPAELRSSLLAKMLPFSSFIFASGWHGALLVQLCLDGCREGGARLLLDFLGHHEGRLGRGALGALASGLPAMVASLARGREGEGPIPLGGKEDALAVFMVQCSEHRCLWDELEASVVRVLASAASPRELSLVLGPWCEALRFASESSAAADNKAARVHLCRLLRCLALVAPNASESRRSAVVSEQLAAAVHALLERNVVRKEDLAEAITVLEAESSERYGTRLACEATKLCLLQVCGSLDSRTAPATGPMPSGPLQRATASKGPLQRDCQGESSRKRMAEEDARAAVEALRGSRASKRPRAWRDHDAACAFELLMRASLEDLGPAELAQVDEEISRAASAPGLQHYAARILDGMPVDRIEGHFHGVLVSPSFLVVHLAMESLTRVCKRLHSLGRDFRHLVPQAVHNYKEGSSKVFVKCLHEHVKRLRAEPEEAGDSVSPATLDWQDEVRGHPWVCGRVVEGGGGEGAREGILRILSEAERLVRAAEDRYRRQSKPDESTRRSGDESVRSILRELKNLKDLAEK</sequence>
<organism evidence="2 3">
    <name type="scientific">Chloropicon roscoffensis</name>
    <dbReference type="NCBI Taxonomy" id="1461544"/>
    <lineage>
        <taxon>Eukaryota</taxon>
        <taxon>Viridiplantae</taxon>
        <taxon>Chlorophyta</taxon>
        <taxon>Chloropicophyceae</taxon>
        <taxon>Chloropicales</taxon>
        <taxon>Chloropicaceae</taxon>
        <taxon>Chloropicon</taxon>
    </lineage>
</organism>
<feature type="region of interest" description="Disordered" evidence="1">
    <location>
        <begin position="513"/>
        <end position="548"/>
    </location>
</feature>